<accession>A0A399T5Z0</accession>
<reference evidence="3 4" key="1">
    <citation type="submission" date="2018-08" db="EMBL/GenBank/DDBJ databases">
        <title>Pallidiluteibacterium maritimus gen. nov., sp. nov., isolated from coastal sediment.</title>
        <authorList>
            <person name="Zhou L.Y."/>
        </authorList>
    </citation>
    <scope>NUCLEOTIDE SEQUENCE [LARGE SCALE GENOMIC DNA]</scope>
    <source>
        <strain evidence="3 4">XSD2</strain>
    </source>
</reference>
<name>A0A399T5Z0_9BACT</name>
<dbReference type="Gene3D" id="2.60.40.10">
    <property type="entry name" value="Immunoglobulins"/>
    <property type="match status" value="1"/>
</dbReference>
<dbReference type="SMART" id="SM00089">
    <property type="entry name" value="PKD"/>
    <property type="match status" value="1"/>
</dbReference>
<dbReference type="InterPro" id="IPR022409">
    <property type="entry name" value="PKD/Chitinase_dom"/>
</dbReference>
<dbReference type="Pfam" id="PF18911">
    <property type="entry name" value="PKD_4"/>
    <property type="match status" value="1"/>
</dbReference>
<comment type="caution">
    <text evidence="3">The sequence shown here is derived from an EMBL/GenBank/DDBJ whole genome shotgun (WGS) entry which is preliminary data.</text>
</comment>
<evidence type="ECO:0000313" key="4">
    <source>
        <dbReference type="Proteomes" id="UP000265926"/>
    </source>
</evidence>
<dbReference type="PROSITE" id="PS51257">
    <property type="entry name" value="PROKAR_LIPOPROTEIN"/>
    <property type="match status" value="1"/>
</dbReference>
<protein>
    <submittedName>
        <fullName evidence="3">PKD domain-containing protein</fullName>
    </submittedName>
</protein>
<feature type="signal peptide" evidence="1">
    <location>
        <begin position="1"/>
        <end position="22"/>
    </location>
</feature>
<dbReference type="InterPro" id="IPR013783">
    <property type="entry name" value="Ig-like_fold"/>
</dbReference>
<feature type="domain" description="PKD" evidence="2">
    <location>
        <begin position="50"/>
        <end position="109"/>
    </location>
</feature>
<feature type="chain" id="PRO_5017291663" evidence="1">
    <location>
        <begin position="23"/>
        <end position="308"/>
    </location>
</feature>
<dbReference type="InterPro" id="IPR000601">
    <property type="entry name" value="PKD_dom"/>
</dbReference>
<dbReference type="PROSITE" id="PS50093">
    <property type="entry name" value="PKD"/>
    <property type="match status" value="1"/>
</dbReference>
<dbReference type="Proteomes" id="UP000265926">
    <property type="component" value="Unassembled WGS sequence"/>
</dbReference>
<dbReference type="AlphaFoldDB" id="A0A399T5Z0"/>
<dbReference type="InterPro" id="IPR035986">
    <property type="entry name" value="PKD_dom_sf"/>
</dbReference>
<evidence type="ECO:0000256" key="1">
    <source>
        <dbReference type="SAM" id="SignalP"/>
    </source>
</evidence>
<keyword evidence="1" id="KW-0732">Signal</keyword>
<dbReference type="SUPFAM" id="SSF49299">
    <property type="entry name" value="PKD domain"/>
    <property type="match status" value="1"/>
</dbReference>
<organism evidence="3 4">
    <name type="scientific">Maribellus luteus</name>
    <dbReference type="NCBI Taxonomy" id="2305463"/>
    <lineage>
        <taxon>Bacteria</taxon>
        <taxon>Pseudomonadati</taxon>
        <taxon>Bacteroidota</taxon>
        <taxon>Bacteroidia</taxon>
        <taxon>Marinilabiliales</taxon>
        <taxon>Prolixibacteraceae</taxon>
        <taxon>Maribellus</taxon>
    </lineage>
</organism>
<keyword evidence="4" id="KW-1185">Reference proteome</keyword>
<gene>
    <name evidence="3" type="ORF">D1614_01125</name>
</gene>
<sequence length="308" mass="32906">MKKIIYSLLTMFAAVALMISCSEDPAPPIVEIFAEVDQNDSYTVNFNTVSENATSFSWNFGDDETGSGATTSHTYTMSGDYTVTVTAMGDGGEAMNSKSVTIVASMEELLSGGPGVNGKTWVLSRTATPGMDGAGAFDASFPTGIMPGTDNLLNEIGLGVEYDNEYTFYADGKYKVDNKNGNNLAGWVYSAMELGEENFVTITPVGVFSVKNTPSTNATWTLTENTNLVVDAVDELGENSFSPKTVTFENADYLTFANGGFLGIQDYAVNAILRDISPNRMVVAIYLHSVIGAPTKPSNLITLSFDAK</sequence>
<evidence type="ECO:0000313" key="3">
    <source>
        <dbReference type="EMBL" id="RIJ50569.1"/>
    </source>
</evidence>
<proteinExistence type="predicted"/>
<evidence type="ECO:0000259" key="2">
    <source>
        <dbReference type="PROSITE" id="PS50093"/>
    </source>
</evidence>
<dbReference type="CDD" id="cd00146">
    <property type="entry name" value="PKD"/>
    <property type="match status" value="1"/>
</dbReference>
<dbReference type="OrthoDB" id="1116290at2"/>
<dbReference type="EMBL" id="QWGR01000001">
    <property type="protein sequence ID" value="RIJ50569.1"/>
    <property type="molecule type" value="Genomic_DNA"/>
</dbReference>
<dbReference type="RefSeq" id="WP_119436039.1">
    <property type="nucleotide sequence ID" value="NZ_QWGR01000001.1"/>
</dbReference>